<protein>
    <submittedName>
        <fullName evidence="1">Uncharacterized protein</fullName>
    </submittedName>
</protein>
<evidence type="ECO:0000313" key="1">
    <source>
        <dbReference type="EMBL" id="BES81007.1"/>
    </source>
</evidence>
<accession>A0ABN6ZSM7</accession>
<keyword evidence="2" id="KW-1185">Reference proteome</keyword>
<name>A0ABN6ZSM7_9CREN</name>
<dbReference type="EMBL" id="AP028907">
    <property type="protein sequence ID" value="BES81007.1"/>
    <property type="molecule type" value="Genomic_DNA"/>
</dbReference>
<gene>
    <name evidence="1" type="ORF">PABY_05740</name>
</gene>
<proteinExistence type="predicted"/>
<reference evidence="1 2" key="1">
    <citation type="submission" date="2023-09" db="EMBL/GenBank/DDBJ databases">
        <title>Pyrofollis japonicus gen. nov. sp. nov., a novel member of the family Pyrodictiaceae isolated from the Iheya North hydrothermal field.</title>
        <authorList>
            <person name="Miyazaki U."/>
            <person name="Sanari M."/>
            <person name="Tame A."/>
            <person name="Kitajima M."/>
            <person name="Okamoto A."/>
            <person name="Sawayama S."/>
            <person name="Miyazaki J."/>
            <person name="Takai K."/>
            <person name="Nakagawa S."/>
        </authorList>
    </citation>
    <scope>NUCLEOTIDE SEQUENCE [LARGE SCALE GENOMIC DNA]</scope>
    <source>
        <strain evidence="1 2">AV2</strain>
    </source>
</reference>
<evidence type="ECO:0000313" key="2">
    <source>
        <dbReference type="Proteomes" id="UP001341135"/>
    </source>
</evidence>
<organism evidence="1 2">
    <name type="scientific">Pyrodictium abyssi</name>
    <dbReference type="NCBI Taxonomy" id="54256"/>
    <lineage>
        <taxon>Archaea</taxon>
        <taxon>Thermoproteota</taxon>
        <taxon>Thermoprotei</taxon>
        <taxon>Desulfurococcales</taxon>
        <taxon>Pyrodictiaceae</taxon>
        <taxon>Pyrodictium</taxon>
    </lineage>
</organism>
<sequence>MLSVSGAVLPLVFGYPELAPIAGLLSASVGVTKETEEFYYLDATIDIKNQYERCAFIDGYYYCLPVKFDYDGDSYYIGTLYIDAEVSCRSYIGPFTGGEDHR</sequence>
<dbReference type="Proteomes" id="UP001341135">
    <property type="component" value="Chromosome"/>
</dbReference>